<gene>
    <name evidence="2" type="ORF">SAMN02745857_03805</name>
</gene>
<reference evidence="2 3" key="1">
    <citation type="submission" date="2017-04" db="EMBL/GenBank/DDBJ databases">
        <authorList>
            <person name="Afonso C.L."/>
            <person name="Miller P.J."/>
            <person name="Scott M.A."/>
            <person name="Spackman E."/>
            <person name="Goraichik I."/>
            <person name="Dimitrov K.M."/>
            <person name="Suarez D.L."/>
            <person name="Swayne D.E."/>
        </authorList>
    </citation>
    <scope>NUCLEOTIDE SEQUENCE [LARGE SCALE GENOMIC DNA]</scope>
    <source>
        <strain evidence="2 3">DSM 23236</strain>
    </source>
</reference>
<dbReference type="Proteomes" id="UP000192761">
    <property type="component" value="Unassembled WGS sequence"/>
</dbReference>
<dbReference type="Pfam" id="PF11604">
    <property type="entry name" value="CusF_Ec"/>
    <property type="match status" value="1"/>
</dbReference>
<dbReference type="RefSeq" id="WP_084092741.1">
    <property type="nucleotide sequence ID" value="NZ_FWXD01000034.1"/>
</dbReference>
<dbReference type="EMBL" id="FWXD01000034">
    <property type="protein sequence ID" value="SMC29389.1"/>
    <property type="molecule type" value="Genomic_DNA"/>
</dbReference>
<dbReference type="OrthoDB" id="9180744at2"/>
<keyword evidence="1" id="KW-0732">Signal</keyword>
<name>A0A1W1XZI9_9NEIS</name>
<proteinExistence type="predicted"/>
<accession>A0A1W1XZI9</accession>
<feature type="chain" id="PRO_5010747261" evidence="1">
    <location>
        <begin position="23"/>
        <end position="109"/>
    </location>
</feature>
<dbReference type="AlphaFoldDB" id="A0A1W1XZI9"/>
<evidence type="ECO:0000313" key="3">
    <source>
        <dbReference type="Proteomes" id="UP000192761"/>
    </source>
</evidence>
<dbReference type="InterPro" id="IPR042230">
    <property type="entry name" value="CusF_sf"/>
</dbReference>
<dbReference type="STRING" id="1121001.SAMN02745857_03805"/>
<dbReference type="Gene3D" id="2.40.50.320">
    <property type="entry name" value="Copper binding periplasmic protein CusF"/>
    <property type="match status" value="1"/>
</dbReference>
<keyword evidence="3" id="KW-1185">Reference proteome</keyword>
<feature type="signal peptide" evidence="1">
    <location>
        <begin position="1"/>
        <end position="22"/>
    </location>
</feature>
<evidence type="ECO:0000256" key="1">
    <source>
        <dbReference type="SAM" id="SignalP"/>
    </source>
</evidence>
<protein>
    <submittedName>
        <fullName evidence="2">Cu and Ag efflux protein CusF</fullName>
    </submittedName>
</protein>
<organism evidence="2 3">
    <name type="scientific">Andreprevotia lacus DSM 23236</name>
    <dbReference type="NCBI Taxonomy" id="1121001"/>
    <lineage>
        <taxon>Bacteria</taxon>
        <taxon>Pseudomonadati</taxon>
        <taxon>Pseudomonadota</taxon>
        <taxon>Betaproteobacteria</taxon>
        <taxon>Neisseriales</taxon>
        <taxon>Chitinibacteraceae</taxon>
        <taxon>Andreprevotia</taxon>
    </lineage>
</organism>
<dbReference type="InterPro" id="IPR021647">
    <property type="entry name" value="CusF_Ec"/>
</dbReference>
<evidence type="ECO:0000313" key="2">
    <source>
        <dbReference type="EMBL" id="SMC29389.1"/>
    </source>
</evidence>
<sequence>MKQIARFMLTASIAALAFHAQADDMKKINAKPAASKVATHHGVGVVKQVSGNNVLIAHEEIKSLGWMAMTMPFEAKDKALLTGLKAGTKIEFDFVQDSDMSLLTSVTRK</sequence>